<dbReference type="VEuPathDB" id="TriTrypDB:TvY486_0601530"/>
<evidence type="ECO:0000256" key="1">
    <source>
        <dbReference type="SAM" id="MobiDB-lite"/>
    </source>
</evidence>
<dbReference type="SUPFAM" id="SSF55856">
    <property type="entry name" value="Cytochrome b5-like heme/steroid binding domain"/>
    <property type="match status" value="1"/>
</dbReference>
<dbReference type="InterPro" id="IPR017938">
    <property type="entry name" value="Riboflavin_synthase-like_b-brl"/>
</dbReference>
<dbReference type="AlphaFoldDB" id="G0TWM4"/>
<feature type="domain" description="Cytochrome b5 heme-binding" evidence="2">
    <location>
        <begin position="54"/>
        <end position="130"/>
    </location>
</feature>
<dbReference type="PRINTS" id="PR00363">
    <property type="entry name" value="CYTOCHROMEB5"/>
</dbReference>
<dbReference type="Gene3D" id="3.40.50.80">
    <property type="entry name" value="Nucleotide-binding domain of ferredoxin-NADP reductase (FNR) module"/>
    <property type="match status" value="1"/>
</dbReference>
<organism evidence="3">
    <name type="scientific">Trypanosoma vivax (strain Y486)</name>
    <dbReference type="NCBI Taxonomy" id="1055687"/>
    <lineage>
        <taxon>Eukaryota</taxon>
        <taxon>Discoba</taxon>
        <taxon>Euglenozoa</taxon>
        <taxon>Kinetoplastea</taxon>
        <taxon>Metakinetoplastina</taxon>
        <taxon>Trypanosomatida</taxon>
        <taxon>Trypanosomatidae</taxon>
        <taxon>Trypanosoma</taxon>
        <taxon>Duttonella</taxon>
    </lineage>
</organism>
<dbReference type="InterPro" id="IPR036400">
    <property type="entry name" value="Cyt_B5-like_heme/steroid_sf"/>
</dbReference>
<dbReference type="PANTHER" id="PTHR47354:SF5">
    <property type="entry name" value="PROTEIN RFBI"/>
    <property type="match status" value="1"/>
</dbReference>
<dbReference type="PRINTS" id="PR00406">
    <property type="entry name" value="CYTB5RDTASE"/>
</dbReference>
<dbReference type="GO" id="GO:0009703">
    <property type="term" value="F:nitrate reductase (NADH) activity"/>
    <property type="evidence" value="ECO:0007669"/>
    <property type="project" value="UniProtKB-EC"/>
</dbReference>
<dbReference type="Pfam" id="PF00173">
    <property type="entry name" value="Cyt-b5"/>
    <property type="match status" value="1"/>
</dbReference>
<dbReference type="InterPro" id="IPR001199">
    <property type="entry name" value="Cyt_B5-like_heme/steroid-bd"/>
</dbReference>
<dbReference type="SUPFAM" id="SSF52343">
    <property type="entry name" value="Ferredoxin reductase-like, C-terminal NADP-linked domain"/>
    <property type="match status" value="1"/>
</dbReference>
<name>G0TWM4_TRYVY</name>
<dbReference type="SUPFAM" id="SSF63380">
    <property type="entry name" value="Riboflavin synthase domain-like"/>
    <property type="match status" value="1"/>
</dbReference>
<evidence type="ECO:0000259" key="2">
    <source>
        <dbReference type="PROSITE" id="PS50255"/>
    </source>
</evidence>
<dbReference type="InterPro" id="IPR001433">
    <property type="entry name" value="OxRdtase_FAD/NAD-bd"/>
</dbReference>
<dbReference type="EC" id="1.7.1.1" evidence="3"/>
<dbReference type="SMART" id="SM01117">
    <property type="entry name" value="Cyt-b5"/>
    <property type="match status" value="1"/>
</dbReference>
<dbReference type="PANTHER" id="PTHR47354">
    <property type="entry name" value="NADH OXIDOREDUCTASE HCR"/>
    <property type="match status" value="1"/>
</dbReference>
<dbReference type="Pfam" id="PF00175">
    <property type="entry name" value="NAD_binding_1"/>
    <property type="match status" value="1"/>
</dbReference>
<evidence type="ECO:0000313" key="3">
    <source>
        <dbReference type="EMBL" id="CCC48362.1"/>
    </source>
</evidence>
<dbReference type="CDD" id="cd00322">
    <property type="entry name" value="FNR_like"/>
    <property type="match status" value="1"/>
</dbReference>
<dbReference type="InterPro" id="IPR050415">
    <property type="entry name" value="MRET"/>
</dbReference>
<sequence>MPLTYQLVSGTGGSLGSKSENTKGMMGVVLCKPSVKKNDRLTCVPRRMGAESEYKVFTQEEIQHLISVEKRLILILNGVVYDVTDFAQKHPGGEEVLLSNAGVEMGSTFDRIHGKTTRLSVSKYRIGRMNTARSRVTVQSPRTQLSGPFALTDTTVLESEVVTEDIRRILFSSPEPLQLLPGGYIRVVVQVPEGNFAGEGCFSERCFCPILTSETAFSIISRRSADEFFYNHLFSLQPGCSLKYAGPFPPAWIAEKDKALQSEAIDSRNVLLVAGGTGFVPIYSIAEYLLESNTADVTLVLSIGSMHQMVLREELSALRAAYGECKNRGVDGHSCNSECHRIMRFHLLLTRSKECPMTLTDNVHFTRFGAEVVGCLPKATLAVVCGPPAFTSAVVEAVVKGGICHEDRVNIL</sequence>
<gene>
    <name evidence="3" type="ORF">TVY486_0601530</name>
</gene>
<dbReference type="Gene3D" id="3.10.120.10">
    <property type="entry name" value="Cytochrome b5-like heme/steroid binding domain"/>
    <property type="match status" value="1"/>
</dbReference>
<dbReference type="InterPro" id="IPR039261">
    <property type="entry name" value="FNR_nucleotide-bd"/>
</dbReference>
<keyword evidence="3" id="KW-0560">Oxidoreductase</keyword>
<dbReference type="Gene3D" id="2.40.30.10">
    <property type="entry name" value="Translation factors"/>
    <property type="match status" value="1"/>
</dbReference>
<proteinExistence type="predicted"/>
<dbReference type="PROSITE" id="PS50255">
    <property type="entry name" value="CYTOCHROME_B5_2"/>
    <property type="match status" value="1"/>
</dbReference>
<dbReference type="EMBL" id="HE573022">
    <property type="protein sequence ID" value="CCC48362.1"/>
    <property type="molecule type" value="Genomic_DNA"/>
</dbReference>
<protein>
    <submittedName>
        <fullName evidence="3">Putative nitrate reductase</fullName>
        <ecNumber evidence="3">1.7.1.1</ecNumber>
    </submittedName>
</protein>
<reference evidence="3" key="1">
    <citation type="journal article" date="2012" name="Proc. Natl. Acad. Sci. U.S.A.">
        <title>Antigenic diversity is generated by distinct evolutionary mechanisms in African trypanosome species.</title>
        <authorList>
            <person name="Jackson A.P."/>
            <person name="Berry A."/>
            <person name="Aslett M."/>
            <person name="Allison H.C."/>
            <person name="Burton P."/>
            <person name="Vavrova-Anderson J."/>
            <person name="Brown R."/>
            <person name="Browne H."/>
            <person name="Corton N."/>
            <person name="Hauser H."/>
            <person name="Gamble J."/>
            <person name="Gilderthorp R."/>
            <person name="Marcello L."/>
            <person name="McQuillan J."/>
            <person name="Otto T.D."/>
            <person name="Quail M.A."/>
            <person name="Sanders M.J."/>
            <person name="van Tonder A."/>
            <person name="Ginger M.L."/>
            <person name="Field M.C."/>
            <person name="Barry J.D."/>
            <person name="Hertz-Fowler C."/>
            <person name="Berriman M."/>
        </authorList>
    </citation>
    <scope>NUCLEOTIDE SEQUENCE</scope>
    <source>
        <strain evidence="3">Y486</strain>
    </source>
</reference>
<feature type="region of interest" description="Disordered" evidence="1">
    <location>
        <begin position="1"/>
        <end position="20"/>
    </location>
</feature>
<accession>G0TWM4</accession>